<comment type="caution">
    <text evidence="6">The sequence shown here is derived from an EMBL/GenBank/DDBJ whole genome shotgun (WGS) entry which is preliminary data.</text>
</comment>
<dbReference type="InterPro" id="IPR027417">
    <property type="entry name" value="P-loop_NTPase"/>
</dbReference>
<evidence type="ECO:0000259" key="5">
    <source>
        <dbReference type="PROSITE" id="PS50893"/>
    </source>
</evidence>
<keyword evidence="2" id="KW-0813">Transport</keyword>
<dbReference type="InterPro" id="IPR003439">
    <property type="entry name" value="ABC_transporter-like_ATP-bd"/>
</dbReference>
<dbReference type="PROSITE" id="PS00211">
    <property type="entry name" value="ABC_TRANSPORTER_1"/>
    <property type="match status" value="1"/>
</dbReference>
<comment type="similarity">
    <text evidence="1">Belongs to the ABC transporter superfamily.</text>
</comment>
<dbReference type="PANTHER" id="PTHR43335">
    <property type="entry name" value="ABC TRANSPORTER, ATP-BINDING PROTEIN"/>
    <property type="match status" value="1"/>
</dbReference>
<evidence type="ECO:0000256" key="4">
    <source>
        <dbReference type="ARBA" id="ARBA00022840"/>
    </source>
</evidence>
<dbReference type="SMART" id="SM00382">
    <property type="entry name" value="AAA"/>
    <property type="match status" value="1"/>
</dbReference>
<dbReference type="STRING" id="1089455.MOPEL_129_00150"/>
<evidence type="ECO:0000313" key="7">
    <source>
        <dbReference type="Proteomes" id="UP000004367"/>
    </source>
</evidence>
<keyword evidence="3" id="KW-0547">Nucleotide-binding</keyword>
<dbReference type="EMBL" id="BAFE01000088">
    <property type="protein sequence ID" value="GAB49372.1"/>
    <property type="molecule type" value="Genomic_DNA"/>
</dbReference>
<dbReference type="GO" id="GO:0016887">
    <property type="term" value="F:ATP hydrolysis activity"/>
    <property type="evidence" value="ECO:0007669"/>
    <property type="project" value="InterPro"/>
</dbReference>
<proteinExistence type="inferred from homology"/>
<keyword evidence="4 6" id="KW-0067">ATP-binding</keyword>
<evidence type="ECO:0000256" key="3">
    <source>
        <dbReference type="ARBA" id="ARBA00022741"/>
    </source>
</evidence>
<dbReference type="PROSITE" id="PS50893">
    <property type="entry name" value="ABC_TRANSPORTER_2"/>
    <property type="match status" value="1"/>
</dbReference>
<dbReference type="Gene3D" id="3.40.50.300">
    <property type="entry name" value="P-loop containing nucleotide triphosphate hydrolases"/>
    <property type="match status" value="1"/>
</dbReference>
<evidence type="ECO:0000313" key="6">
    <source>
        <dbReference type="EMBL" id="GAB49372.1"/>
    </source>
</evidence>
<dbReference type="GO" id="GO:0005524">
    <property type="term" value="F:ATP binding"/>
    <property type="evidence" value="ECO:0007669"/>
    <property type="project" value="UniProtKB-KW"/>
</dbReference>
<dbReference type="AlphaFoldDB" id="H5UUG4"/>
<dbReference type="InterPro" id="IPR003593">
    <property type="entry name" value="AAA+_ATPase"/>
</dbReference>
<sequence length="248" mass="26788">MAGVSVPEAPVMRLRGVSKSYAGRPVLSGLDLDIRPEVTVLLGPNGAGKSTLLDLLSLVAPPQAGMIEWHGEEMRRTRQVKRAMRGISYLPQHFSFPSSYTAADVVDYAAWLRKVRAPRRAGEVLAMVGLEGEARKKVRTMSGGMRQRLGIATCLIGDPELIVLDEPTVGLDPAQRIQFRRVLSSVDAAVLLSTHLVEDAVVLADRVLVLHEGRFVFDGSLPELEALAGPVGDSPAERGYMSLIGATR</sequence>
<organism evidence="6 7">
    <name type="scientific">Mobilicoccus pelagius NBRC 104925</name>
    <dbReference type="NCBI Taxonomy" id="1089455"/>
    <lineage>
        <taxon>Bacteria</taxon>
        <taxon>Bacillati</taxon>
        <taxon>Actinomycetota</taxon>
        <taxon>Actinomycetes</taxon>
        <taxon>Micrococcales</taxon>
        <taxon>Dermatophilaceae</taxon>
        <taxon>Mobilicoccus</taxon>
    </lineage>
</organism>
<keyword evidence="7" id="KW-1185">Reference proteome</keyword>
<dbReference type="PANTHER" id="PTHR43335:SF2">
    <property type="entry name" value="ABC TRANSPORTER, ATP-BINDING PROTEIN"/>
    <property type="match status" value="1"/>
</dbReference>
<dbReference type="SUPFAM" id="SSF52540">
    <property type="entry name" value="P-loop containing nucleoside triphosphate hydrolases"/>
    <property type="match status" value="1"/>
</dbReference>
<dbReference type="OrthoDB" id="9804819at2"/>
<evidence type="ECO:0000256" key="2">
    <source>
        <dbReference type="ARBA" id="ARBA00022448"/>
    </source>
</evidence>
<feature type="domain" description="ABC transporter" evidence="5">
    <location>
        <begin position="12"/>
        <end position="237"/>
    </location>
</feature>
<dbReference type="RefSeq" id="WP_009483215.1">
    <property type="nucleotide sequence ID" value="NZ_BAFE01000088.1"/>
</dbReference>
<reference evidence="6 7" key="1">
    <citation type="submission" date="2012-02" db="EMBL/GenBank/DDBJ databases">
        <title>Whole genome shotgun sequence of Mobilicoccus pelagius NBRC 104925.</title>
        <authorList>
            <person name="Yoshida Y."/>
            <person name="Hosoyama A."/>
            <person name="Tsuchikane K."/>
            <person name="Katsumata H."/>
            <person name="Yamazaki S."/>
            <person name="Fujita N."/>
        </authorList>
    </citation>
    <scope>NUCLEOTIDE SEQUENCE [LARGE SCALE GENOMIC DNA]</scope>
    <source>
        <strain evidence="6 7">NBRC 104925</strain>
    </source>
</reference>
<name>H5UUG4_9MICO</name>
<dbReference type="Pfam" id="PF00005">
    <property type="entry name" value="ABC_tran"/>
    <property type="match status" value="1"/>
</dbReference>
<dbReference type="Proteomes" id="UP000004367">
    <property type="component" value="Unassembled WGS sequence"/>
</dbReference>
<protein>
    <submittedName>
        <fullName evidence="6">Putative ABC transporter ATP-binding protein</fullName>
    </submittedName>
</protein>
<dbReference type="InterPro" id="IPR017871">
    <property type="entry name" value="ABC_transporter-like_CS"/>
</dbReference>
<accession>H5UUG4</accession>
<evidence type="ECO:0000256" key="1">
    <source>
        <dbReference type="ARBA" id="ARBA00005417"/>
    </source>
</evidence>
<dbReference type="eggNOG" id="COG1131">
    <property type="taxonomic scope" value="Bacteria"/>
</dbReference>
<gene>
    <name evidence="6" type="ORF">MOPEL_129_00150</name>
</gene>